<dbReference type="AlphaFoldDB" id="A0A066WNC6"/>
<dbReference type="EMBL" id="JMSN01000013">
    <property type="protein sequence ID" value="KDN52130.1"/>
    <property type="molecule type" value="Genomic_DNA"/>
</dbReference>
<keyword evidence="1" id="KW-0472">Membrane</keyword>
<keyword evidence="1" id="KW-1133">Transmembrane helix</keyword>
<dbReference type="RefSeq" id="XP_013244985.1">
    <property type="nucleotide sequence ID" value="XM_013389531.1"/>
</dbReference>
<sequence length="55" mass="6344">MPPKAPLTPDQRRLRVIIFSFPVLVASTYVLYRRMVLGEEQRQLPKQGKLIPPPT</sequence>
<dbReference type="OrthoDB" id="3784821at2759"/>
<keyword evidence="3" id="KW-1185">Reference proteome</keyword>
<evidence type="ECO:0000313" key="2">
    <source>
        <dbReference type="EMBL" id="KDN52130.1"/>
    </source>
</evidence>
<accession>A0A066WNC6</accession>
<reference evidence="2 3" key="1">
    <citation type="submission" date="2014-05" db="EMBL/GenBank/DDBJ databases">
        <title>Draft genome sequence of a rare smut relative, Tilletiaria anomala UBC 951.</title>
        <authorList>
            <consortium name="DOE Joint Genome Institute"/>
            <person name="Toome M."/>
            <person name="Kuo A."/>
            <person name="Henrissat B."/>
            <person name="Lipzen A."/>
            <person name="Tritt A."/>
            <person name="Yoshinaga Y."/>
            <person name="Zane M."/>
            <person name="Barry K."/>
            <person name="Grigoriev I.V."/>
            <person name="Spatafora J.W."/>
            <person name="Aimea M.C."/>
        </authorList>
    </citation>
    <scope>NUCLEOTIDE SEQUENCE [LARGE SCALE GENOMIC DNA]</scope>
    <source>
        <strain evidence="2 3">UBC 951</strain>
    </source>
</reference>
<dbReference type="Proteomes" id="UP000027361">
    <property type="component" value="Unassembled WGS sequence"/>
</dbReference>
<keyword evidence="1" id="KW-0812">Transmembrane</keyword>
<protein>
    <submittedName>
        <fullName evidence="2">Uncharacterized protein</fullName>
    </submittedName>
</protein>
<organism evidence="2 3">
    <name type="scientific">Tilletiaria anomala (strain ATCC 24038 / CBS 436.72 / UBC 951)</name>
    <dbReference type="NCBI Taxonomy" id="1037660"/>
    <lineage>
        <taxon>Eukaryota</taxon>
        <taxon>Fungi</taxon>
        <taxon>Dikarya</taxon>
        <taxon>Basidiomycota</taxon>
        <taxon>Ustilaginomycotina</taxon>
        <taxon>Exobasidiomycetes</taxon>
        <taxon>Georgefischeriales</taxon>
        <taxon>Tilletiariaceae</taxon>
        <taxon>Tilletiaria</taxon>
    </lineage>
</organism>
<comment type="caution">
    <text evidence="2">The sequence shown here is derived from an EMBL/GenBank/DDBJ whole genome shotgun (WGS) entry which is preliminary data.</text>
</comment>
<proteinExistence type="predicted"/>
<feature type="transmembrane region" description="Helical" evidence="1">
    <location>
        <begin position="12"/>
        <end position="32"/>
    </location>
</feature>
<gene>
    <name evidence="2" type="ORF">K437DRAFT_232726</name>
</gene>
<name>A0A066WNC6_TILAU</name>
<dbReference type="STRING" id="1037660.A0A066WNC6"/>
<dbReference type="HOGENOM" id="CLU_206730_0_0_1"/>
<dbReference type="InParanoid" id="A0A066WNC6"/>
<dbReference type="GeneID" id="25262825"/>
<evidence type="ECO:0000313" key="3">
    <source>
        <dbReference type="Proteomes" id="UP000027361"/>
    </source>
</evidence>
<evidence type="ECO:0000256" key="1">
    <source>
        <dbReference type="SAM" id="Phobius"/>
    </source>
</evidence>